<reference evidence="1 2" key="1">
    <citation type="submission" date="2012-04" db="EMBL/GenBank/DDBJ databases">
        <title>The Genome Sequence of Bacillus cereus MC67.</title>
        <authorList>
            <consortium name="The Broad Institute Genome Sequencing Platform"/>
            <consortium name="The Broad Institute Genome Sequencing Center for Infectious Disease"/>
            <person name="Feldgarden M."/>
            <person name="Van der Auwera G.A."/>
            <person name="Mahillon J."/>
            <person name="Duprez V."/>
            <person name="Timmery S."/>
            <person name="Mattelet C."/>
            <person name="Dierick K."/>
            <person name="Sun M."/>
            <person name="Yu Z."/>
            <person name="Zhu L."/>
            <person name="Hu X."/>
            <person name="Shank E.B."/>
            <person name="Swiecicka I."/>
            <person name="Hansen B.M."/>
            <person name="Andrup L."/>
            <person name="Young S.K."/>
            <person name="Zeng Q."/>
            <person name="Gargeya S."/>
            <person name="Fitzgerald M."/>
            <person name="Haas B."/>
            <person name="Abouelleil A."/>
            <person name="Alvarado L."/>
            <person name="Arachchi H.M."/>
            <person name="Berlin A."/>
            <person name="Chapman S.B."/>
            <person name="Goldberg J."/>
            <person name="Griggs A."/>
            <person name="Gujja S."/>
            <person name="Hansen M."/>
            <person name="Howarth C."/>
            <person name="Imamovic A."/>
            <person name="Larimer J."/>
            <person name="McCowen C."/>
            <person name="Montmayeur A."/>
            <person name="Murphy C."/>
            <person name="Neiman D."/>
            <person name="Pearson M."/>
            <person name="Priest M."/>
            <person name="Roberts A."/>
            <person name="Saif S."/>
            <person name="Shea T."/>
            <person name="Sisk P."/>
            <person name="Sykes S."/>
            <person name="Wortman J."/>
            <person name="Nusbaum C."/>
            <person name="Birren B."/>
        </authorList>
    </citation>
    <scope>NUCLEOTIDE SEQUENCE [LARGE SCALE GENOMIC DNA]</scope>
    <source>
        <strain evidence="1 2">MC67</strain>
    </source>
</reference>
<evidence type="ECO:0000313" key="1">
    <source>
        <dbReference type="EMBL" id="EJQ90706.1"/>
    </source>
</evidence>
<gene>
    <name evidence="1" type="ORF">II3_05670</name>
</gene>
<organism evidence="1 2">
    <name type="scientific">Bacillus cereus MC67</name>
    <dbReference type="NCBI Taxonomy" id="1053219"/>
    <lineage>
        <taxon>Bacteria</taxon>
        <taxon>Bacillati</taxon>
        <taxon>Bacillota</taxon>
        <taxon>Bacilli</taxon>
        <taxon>Bacillales</taxon>
        <taxon>Bacillaceae</taxon>
        <taxon>Bacillus</taxon>
        <taxon>Bacillus cereus group</taxon>
    </lineage>
</organism>
<proteinExistence type="predicted"/>
<comment type="caution">
    <text evidence="1">The sequence shown here is derived from an EMBL/GenBank/DDBJ whole genome shotgun (WGS) entry which is preliminary data.</text>
</comment>
<accession>J8E149</accession>
<dbReference type="Proteomes" id="UP000006997">
    <property type="component" value="Unassembled WGS sequence"/>
</dbReference>
<name>J8E149_BACCE</name>
<dbReference type="HOGENOM" id="CLU_3261845_0_0_9"/>
<dbReference type="AlphaFoldDB" id="J8E149"/>
<sequence length="42" mass="4779">MICGTYNRISDLFKASSYATISDNKSRDIGKYPIIEIGIFIY</sequence>
<protein>
    <submittedName>
        <fullName evidence="1">Uncharacterized protein</fullName>
    </submittedName>
</protein>
<evidence type="ECO:0000313" key="2">
    <source>
        <dbReference type="Proteomes" id="UP000006997"/>
    </source>
</evidence>
<feature type="non-terminal residue" evidence="1">
    <location>
        <position position="42"/>
    </location>
</feature>
<dbReference type="EMBL" id="AHEN01000063">
    <property type="protein sequence ID" value="EJQ90706.1"/>
    <property type="molecule type" value="Genomic_DNA"/>
</dbReference>